<dbReference type="EMBL" id="LAZR01006422">
    <property type="protein sequence ID" value="KKM92223.1"/>
    <property type="molecule type" value="Genomic_DNA"/>
</dbReference>
<reference evidence="1" key="1">
    <citation type="journal article" date="2015" name="Nature">
        <title>Complex archaea that bridge the gap between prokaryotes and eukaryotes.</title>
        <authorList>
            <person name="Spang A."/>
            <person name="Saw J.H."/>
            <person name="Jorgensen S.L."/>
            <person name="Zaremba-Niedzwiedzka K."/>
            <person name="Martijn J."/>
            <person name="Lind A.E."/>
            <person name="van Eijk R."/>
            <person name="Schleper C."/>
            <person name="Guy L."/>
            <person name="Ettema T.J."/>
        </authorList>
    </citation>
    <scope>NUCLEOTIDE SEQUENCE</scope>
</reference>
<sequence>MYDEIKQIPIDKRIKYPQNIRVISNNLGADLIGLEGNDKDLFERIIDLNLDRDLDSLKALYNYNLSSINIHTTEELKLDLIQKKLIKEDFSEHFHK</sequence>
<accession>A0A0F9LFD4</accession>
<name>A0A0F9LFD4_9ZZZZ</name>
<organism evidence="1">
    <name type="scientific">marine sediment metagenome</name>
    <dbReference type="NCBI Taxonomy" id="412755"/>
    <lineage>
        <taxon>unclassified sequences</taxon>
        <taxon>metagenomes</taxon>
        <taxon>ecological metagenomes</taxon>
    </lineage>
</organism>
<gene>
    <name evidence="1" type="ORF">LCGC14_1220590</name>
</gene>
<comment type="caution">
    <text evidence="1">The sequence shown here is derived from an EMBL/GenBank/DDBJ whole genome shotgun (WGS) entry which is preliminary data.</text>
</comment>
<dbReference type="AlphaFoldDB" id="A0A0F9LFD4"/>
<proteinExistence type="predicted"/>
<protein>
    <submittedName>
        <fullName evidence="1">Uncharacterized protein</fullName>
    </submittedName>
</protein>
<evidence type="ECO:0000313" key="1">
    <source>
        <dbReference type="EMBL" id="KKM92223.1"/>
    </source>
</evidence>